<accession>A0A8C6B7B5</accession>
<keyword evidence="2" id="KW-1185">Reference proteome</keyword>
<dbReference type="GeneTree" id="ENSGT00910000147890"/>
<sequence>MRREGTVVYGPVKTVELVGFGLAFSTSDTTWKMNSLKQEVYFSGCPYIERKTKFKETNDMLWHFLMHGYILVVLHL</sequence>
<proteinExistence type="predicted"/>
<evidence type="ECO:0000313" key="2">
    <source>
        <dbReference type="Proteomes" id="UP000694561"/>
    </source>
</evidence>
<reference evidence="1" key="1">
    <citation type="submission" date="2025-08" db="UniProtKB">
        <authorList>
            <consortium name="Ensembl"/>
        </authorList>
    </citation>
    <scope>IDENTIFICATION</scope>
</reference>
<dbReference type="AlphaFoldDB" id="A0A8C6B7B5"/>
<dbReference type="Ensembl" id="ENSMMNT00015011524.1">
    <property type="protein sequence ID" value="ENSMMNP00015010527.1"/>
    <property type="gene ID" value="ENSMMNG00015007816.1"/>
</dbReference>
<dbReference type="Proteomes" id="UP000694561">
    <property type="component" value="Unplaced"/>
</dbReference>
<organism evidence="1 2">
    <name type="scientific">Monodon monoceros</name>
    <name type="common">Narwhal</name>
    <name type="synonym">Ceratodon monodon</name>
    <dbReference type="NCBI Taxonomy" id="40151"/>
    <lineage>
        <taxon>Eukaryota</taxon>
        <taxon>Metazoa</taxon>
        <taxon>Chordata</taxon>
        <taxon>Craniata</taxon>
        <taxon>Vertebrata</taxon>
        <taxon>Euteleostomi</taxon>
        <taxon>Mammalia</taxon>
        <taxon>Eutheria</taxon>
        <taxon>Laurasiatheria</taxon>
        <taxon>Artiodactyla</taxon>
        <taxon>Whippomorpha</taxon>
        <taxon>Cetacea</taxon>
        <taxon>Odontoceti</taxon>
        <taxon>Monodontidae</taxon>
        <taxon>Monodon</taxon>
    </lineage>
</organism>
<protein>
    <submittedName>
        <fullName evidence="1">Uncharacterized protein</fullName>
    </submittedName>
</protein>
<evidence type="ECO:0000313" key="1">
    <source>
        <dbReference type="Ensembl" id="ENSMMNP00015010527.1"/>
    </source>
</evidence>
<name>A0A8C6B7B5_MONMO</name>
<reference evidence="1" key="2">
    <citation type="submission" date="2025-09" db="UniProtKB">
        <authorList>
            <consortium name="Ensembl"/>
        </authorList>
    </citation>
    <scope>IDENTIFICATION</scope>
</reference>